<proteinExistence type="inferred from homology"/>
<evidence type="ECO:0000256" key="8">
    <source>
        <dbReference type="SAM" id="SignalP"/>
    </source>
</evidence>
<accession>A0A7D8YNR2</accession>
<feature type="region of interest" description="Disordered" evidence="6">
    <location>
        <begin position="144"/>
        <end position="204"/>
    </location>
</feature>
<evidence type="ECO:0000313" key="11">
    <source>
        <dbReference type="Proteomes" id="UP000481288"/>
    </source>
</evidence>
<evidence type="ECO:0000256" key="2">
    <source>
        <dbReference type="ARBA" id="ARBA00022692"/>
    </source>
</evidence>
<keyword evidence="3 7" id="KW-1133">Transmembrane helix</keyword>
<dbReference type="Proteomes" id="UP000481288">
    <property type="component" value="Unassembled WGS sequence"/>
</dbReference>
<feature type="domain" description="Rhodopsin" evidence="9">
    <location>
        <begin position="2"/>
        <end position="132"/>
    </location>
</feature>
<reference evidence="10 11" key="1">
    <citation type="submission" date="2018-05" db="EMBL/GenBank/DDBJ databases">
        <title>Whole genome sequencing for identification of molecular markers to develop diagnostic detection tools for the regulated plant pathogen Lachnellula willkommii.</title>
        <authorList>
            <person name="Giroux E."/>
            <person name="Bilodeau G."/>
        </authorList>
    </citation>
    <scope>NUCLEOTIDE SEQUENCE [LARGE SCALE GENOMIC DNA]</scope>
    <source>
        <strain evidence="10 11">CBS 625.97</strain>
    </source>
</reference>
<feature type="transmembrane region" description="Helical" evidence="7">
    <location>
        <begin position="71"/>
        <end position="91"/>
    </location>
</feature>
<feature type="compositionally biased region" description="Polar residues" evidence="6">
    <location>
        <begin position="164"/>
        <end position="189"/>
    </location>
</feature>
<dbReference type="PANTHER" id="PTHR33048">
    <property type="entry name" value="PTH11-LIKE INTEGRAL MEMBRANE PROTEIN (AFU_ORTHOLOGUE AFUA_5G11245)"/>
    <property type="match status" value="1"/>
</dbReference>
<sequence length="238" mass="25914">MVMIFAIAAHFTFTVVLLFNCTPGPLTPGKCLPNAPVNSSLSATAILCDSTIFLTLIPFLYKLQMPNRRKFAIIGVFVLGLFTTICSGLRMEQTHFVALAMGTRQLLVVWGNVEMNVGIILTCLPVLAPLFHFFDKTGSSRNYASNGRSSHGMEGHSMNILKSDPSSRINSSKPKYSHNPTTSNESQESILALSKGKDSSKGGIDKGAILKTVEIDVKRSKAHDAKAGRDPKMFFESD</sequence>
<dbReference type="AlphaFoldDB" id="A0A7D8YNR2"/>
<comment type="subcellular location">
    <subcellularLocation>
        <location evidence="1">Membrane</location>
        <topology evidence="1">Multi-pass membrane protein</topology>
    </subcellularLocation>
</comment>
<gene>
    <name evidence="10" type="ORF">LCER1_G004187</name>
</gene>
<evidence type="ECO:0000313" key="10">
    <source>
        <dbReference type="EMBL" id="TVY55166.1"/>
    </source>
</evidence>
<protein>
    <recommendedName>
        <fullName evidence="9">Rhodopsin domain-containing protein</fullName>
    </recommendedName>
</protein>
<feature type="transmembrane region" description="Helical" evidence="7">
    <location>
        <begin position="39"/>
        <end position="59"/>
    </location>
</feature>
<evidence type="ECO:0000256" key="4">
    <source>
        <dbReference type="ARBA" id="ARBA00023136"/>
    </source>
</evidence>
<evidence type="ECO:0000256" key="5">
    <source>
        <dbReference type="ARBA" id="ARBA00038359"/>
    </source>
</evidence>
<comment type="similarity">
    <text evidence="5">Belongs to the SAT4 family.</text>
</comment>
<feature type="signal peptide" evidence="8">
    <location>
        <begin position="1"/>
        <end position="18"/>
    </location>
</feature>
<feature type="region of interest" description="Disordered" evidence="6">
    <location>
        <begin position="219"/>
        <end position="238"/>
    </location>
</feature>
<evidence type="ECO:0000259" key="9">
    <source>
        <dbReference type="Pfam" id="PF20684"/>
    </source>
</evidence>
<evidence type="ECO:0000256" key="6">
    <source>
        <dbReference type="SAM" id="MobiDB-lite"/>
    </source>
</evidence>
<dbReference type="GO" id="GO:0016020">
    <property type="term" value="C:membrane"/>
    <property type="evidence" value="ECO:0007669"/>
    <property type="project" value="UniProtKB-SubCell"/>
</dbReference>
<feature type="transmembrane region" description="Helical" evidence="7">
    <location>
        <begin position="115"/>
        <end position="134"/>
    </location>
</feature>
<organism evidence="10 11">
    <name type="scientific">Lachnellula cervina</name>
    <dbReference type="NCBI Taxonomy" id="1316786"/>
    <lineage>
        <taxon>Eukaryota</taxon>
        <taxon>Fungi</taxon>
        <taxon>Dikarya</taxon>
        <taxon>Ascomycota</taxon>
        <taxon>Pezizomycotina</taxon>
        <taxon>Leotiomycetes</taxon>
        <taxon>Helotiales</taxon>
        <taxon>Lachnaceae</taxon>
        <taxon>Lachnellula</taxon>
    </lineage>
</organism>
<dbReference type="InterPro" id="IPR052337">
    <property type="entry name" value="SAT4-like"/>
</dbReference>
<dbReference type="Pfam" id="PF20684">
    <property type="entry name" value="Fung_rhodopsin"/>
    <property type="match status" value="1"/>
</dbReference>
<dbReference type="OrthoDB" id="10017208at2759"/>
<dbReference type="EMBL" id="QGMG01000267">
    <property type="protein sequence ID" value="TVY55166.1"/>
    <property type="molecule type" value="Genomic_DNA"/>
</dbReference>
<keyword evidence="11" id="KW-1185">Reference proteome</keyword>
<dbReference type="PANTHER" id="PTHR33048:SF146">
    <property type="entry name" value="INTEGRAL MEMBRANE PROTEIN"/>
    <property type="match status" value="1"/>
</dbReference>
<name>A0A7D8YNR2_9HELO</name>
<feature type="chain" id="PRO_5028802231" description="Rhodopsin domain-containing protein" evidence="8">
    <location>
        <begin position="19"/>
        <end position="238"/>
    </location>
</feature>
<keyword evidence="2 7" id="KW-0812">Transmembrane</keyword>
<keyword evidence="8" id="KW-0732">Signal</keyword>
<keyword evidence="4 7" id="KW-0472">Membrane</keyword>
<feature type="compositionally biased region" description="Basic and acidic residues" evidence="6">
    <location>
        <begin position="195"/>
        <end position="204"/>
    </location>
</feature>
<comment type="caution">
    <text evidence="10">The sequence shown here is derived from an EMBL/GenBank/DDBJ whole genome shotgun (WGS) entry which is preliminary data.</text>
</comment>
<evidence type="ECO:0000256" key="3">
    <source>
        <dbReference type="ARBA" id="ARBA00022989"/>
    </source>
</evidence>
<evidence type="ECO:0000256" key="1">
    <source>
        <dbReference type="ARBA" id="ARBA00004141"/>
    </source>
</evidence>
<evidence type="ECO:0000256" key="7">
    <source>
        <dbReference type="SAM" id="Phobius"/>
    </source>
</evidence>
<dbReference type="InterPro" id="IPR049326">
    <property type="entry name" value="Rhodopsin_dom_fungi"/>
</dbReference>